<feature type="domain" description="F-box" evidence="4">
    <location>
        <begin position="20"/>
        <end position="72"/>
    </location>
</feature>
<dbReference type="STRING" id="27349.A0A0L6V6F2"/>
<dbReference type="GO" id="GO:1990234">
    <property type="term" value="C:transferase complex"/>
    <property type="evidence" value="ECO:0007669"/>
    <property type="project" value="UniProtKB-ARBA"/>
</dbReference>
<dbReference type="InterPro" id="IPR001680">
    <property type="entry name" value="WD40_rpt"/>
</dbReference>
<reference evidence="5 6" key="1">
    <citation type="submission" date="2015-08" db="EMBL/GenBank/DDBJ databases">
        <title>Next Generation Sequencing and Analysis of the Genome of Puccinia sorghi L Schw, the Causal Agent of Maize Common Rust.</title>
        <authorList>
            <person name="Rochi L."/>
            <person name="Burguener G."/>
            <person name="Darino M."/>
            <person name="Turjanski A."/>
            <person name="Kreff E."/>
            <person name="Dieguez M.J."/>
            <person name="Sacco F."/>
        </authorList>
    </citation>
    <scope>NUCLEOTIDE SEQUENCE [LARGE SCALE GENOMIC DNA]</scope>
    <source>
        <strain evidence="5 6">RO10H11247</strain>
    </source>
</reference>
<keyword evidence="1 3" id="KW-0853">WD repeat</keyword>
<evidence type="ECO:0000256" key="3">
    <source>
        <dbReference type="PROSITE-ProRule" id="PRU00221"/>
    </source>
</evidence>
<dbReference type="Proteomes" id="UP000037035">
    <property type="component" value="Unassembled WGS sequence"/>
</dbReference>
<dbReference type="Gene3D" id="2.130.10.10">
    <property type="entry name" value="YVTN repeat-like/Quinoprotein amine dehydrogenase"/>
    <property type="match status" value="2"/>
</dbReference>
<accession>A0A0L6V6F2</accession>
<dbReference type="InterPro" id="IPR015943">
    <property type="entry name" value="WD40/YVTN_repeat-like_dom_sf"/>
</dbReference>
<evidence type="ECO:0000259" key="4">
    <source>
        <dbReference type="PROSITE" id="PS50181"/>
    </source>
</evidence>
<dbReference type="SUPFAM" id="SSF50978">
    <property type="entry name" value="WD40 repeat-like"/>
    <property type="match status" value="1"/>
</dbReference>
<gene>
    <name evidence="5" type="ORF">VP01_2428g1</name>
</gene>
<dbReference type="PANTHER" id="PTHR22847">
    <property type="entry name" value="WD40 REPEAT PROTEIN"/>
    <property type="match status" value="1"/>
</dbReference>
<dbReference type="InterPro" id="IPR001810">
    <property type="entry name" value="F-box_dom"/>
</dbReference>
<dbReference type="PROSITE" id="PS00678">
    <property type="entry name" value="WD_REPEATS_1"/>
    <property type="match status" value="2"/>
</dbReference>
<feature type="repeat" description="WD" evidence="3">
    <location>
        <begin position="164"/>
        <end position="194"/>
    </location>
</feature>
<dbReference type="InterPro" id="IPR036047">
    <property type="entry name" value="F-box-like_dom_sf"/>
</dbReference>
<dbReference type="Gene3D" id="1.20.1280.50">
    <property type="match status" value="1"/>
</dbReference>
<dbReference type="PROSITE" id="PS50294">
    <property type="entry name" value="WD_REPEATS_REGION"/>
    <property type="match status" value="4"/>
</dbReference>
<dbReference type="OrthoDB" id="19711at2759"/>
<dbReference type="EMBL" id="LAVV01007312">
    <property type="protein sequence ID" value="KNZ56346.1"/>
    <property type="molecule type" value="Genomic_DNA"/>
</dbReference>
<keyword evidence="6" id="KW-1185">Reference proteome</keyword>
<dbReference type="InterPro" id="IPR036322">
    <property type="entry name" value="WD40_repeat_dom_sf"/>
</dbReference>
<name>A0A0L6V6F2_9BASI</name>
<evidence type="ECO:0000256" key="2">
    <source>
        <dbReference type="ARBA" id="ARBA00022737"/>
    </source>
</evidence>
<dbReference type="SUPFAM" id="SSF81383">
    <property type="entry name" value="F-box domain"/>
    <property type="match status" value="1"/>
</dbReference>
<dbReference type="PANTHER" id="PTHR22847:SF637">
    <property type="entry name" value="WD REPEAT DOMAIN 5B"/>
    <property type="match status" value="1"/>
</dbReference>
<dbReference type="InterPro" id="IPR020472">
    <property type="entry name" value="WD40_PAC1"/>
</dbReference>
<dbReference type="AlphaFoldDB" id="A0A0L6V6F2"/>
<dbReference type="PRINTS" id="PR00320">
    <property type="entry name" value="GPROTEINBRPT"/>
</dbReference>
<evidence type="ECO:0000313" key="6">
    <source>
        <dbReference type="Proteomes" id="UP000037035"/>
    </source>
</evidence>
<protein>
    <recommendedName>
        <fullName evidence="4">F-box domain-containing protein</fullName>
    </recommendedName>
</protein>
<dbReference type="Pfam" id="PF00400">
    <property type="entry name" value="WD40"/>
    <property type="match status" value="6"/>
</dbReference>
<dbReference type="CDD" id="cd00200">
    <property type="entry name" value="WD40"/>
    <property type="match status" value="1"/>
</dbReference>
<dbReference type="VEuPathDB" id="FungiDB:VP01_2428g1"/>
<feature type="repeat" description="WD" evidence="3">
    <location>
        <begin position="204"/>
        <end position="243"/>
    </location>
</feature>
<dbReference type="InterPro" id="IPR019775">
    <property type="entry name" value="WD40_repeat_CS"/>
</dbReference>
<sequence>MADTPHDEACFVDSTPKPKLDLLAQLPTELALRILHLLSLITQDQPSHLLNCRLVSSTWNTLLQDNLLWRNAFFSNPNYRLSSTSNNNNWYSLFRDRFILDKRWTQGHQTSHKLKGHSDSVYCLQMHHHQIITGSVSKQHCHTHIKDRTIKIWDTTTRECQRTLRGHNGSVLCVRFDQQVLVSGSSDSTVFVWDKANWTVVQELRGHRSGVLDLALSPTAYVSCSKDTTIKVWSRPDGLLLRTITGHQGPVNALDLSTLPLSTLLSHPDSSPSNNNTSLALLSASGDSTMKLWELNTGALIRTFDGHLRGLACLKLVEPTRQVITGSNDETIKIWNLINGQCLRTLLGHSALVRSLDFSIPQNRLVSGSYDKTIKVWDLTTGQLLLDFRKGADRNLVFDVKFNLTTIVSVGHPNSIMLLDFADGLDAHQFI</sequence>
<dbReference type="PROSITE" id="PS50082">
    <property type="entry name" value="WD_REPEATS_2"/>
    <property type="match status" value="5"/>
</dbReference>
<keyword evidence="2" id="KW-0677">Repeat</keyword>
<dbReference type="SMART" id="SM00320">
    <property type="entry name" value="WD40"/>
    <property type="match status" value="7"/>
</dbReference>
<feature type="repeat" description="WD" evidence="3">
    <location>
        <begin position="346"/>
        <end position="387"/>
    </location>
</feature>
<feature type="repeat" description="WD" evidence="3">
    <location>
        <begin position="281"/>
        <end position="303"/>
    </location>
</feature>
<organism evidence="5 6">
    <name type="scientific">Puccinia sorghi</name>
    <dbReference type="NCBI Taxonomy" id="27349"/>
    <lineage>
        <taxon>Eukaryota</taxon>
        <taxon>Fungi</taxon>
        <taxon>Dikarya</taxon>
        <taxon>Basidiomycota</taxon>
        <taxon>Pucciniomycotina</taxon>
        <taxon>Pucciniomycetes</taxon>
        <taxon>Pucciniales</taxon>
        <taxon>Pucciniaceae</taxon>
        <taxon>Puccinia</taxon>
    </lineage>
</organism>
<dbReference type="Pfam" id="PF12937">
    <property type="entry name" value="F-box-like"/>
    <property type="match status" value="1"/>
</dbReference>
<feature type="repeat" description="WD" evidence="3">
    <location>
        <begin position="304"/>
        <end position="345"/>
    </location>
</feature>
<dbReference type="PROSITE" id="PS50181">
    <property type="entry name" value="FBOX"/>
    <property type="match status" value="1"/>
</dbReference>
<evidence type="ECO:0000256" key="1">
    <source>
        <dbReference type="ARBA" id="ARBA00022574"/>
    </source>
</evidence>
<proteinExistence type="predicted"/>
<evidence type="ECO:0000313" key="5">
    <source>
        <dbReference type="EMBL" id="KNZ56346.1"/>
    </source>
</evidence>
<comment type="caution">
    <text evidence="5">The sequence shown here is derived from an EMBL/GenBank/DDBJ whole genome shotgun (WGS) entry which is preliminary data.</text>
</comment>